<proteinExistence type="predicted"/>
<evidence type="ECO:0000313" key="2">
    <source>
        <dbReference type="EMBL" id="MDQ0479678.1"/>
    </source>
</evidence>
<organism evidence="2 3">
    <name type="scientific">Hathewaya limosa</name>
    <name type="common">Clostridium limosum</name>
    <dbReference type="NCBI Taxonomy" id="1536"/>
    <lineage>
        <taxon>Bacteria</taxon>
        <taxon>Bacillati</taxon>
        <taxon>Bacillota</taxon>
        <taxon>Clostridia</taxon>
        <taxon>Eubacteriales</taxon>
        <taxon>Clostridiaceae</taxon>
        <taxon>Hathewaya</taxon>
    </lineage>
</organism>
<reference evidence="2 3" key="1">
    <citation type="submission" date="2023-07" db="EMBL/GenBank/DDBJ databases">
        <title>Genomic Encyclopedia of Type Strains, Phase IV (KMG-IV): sequencing the most valuable type-strain genomes for metagenomic binning, comparative biology and taxonomic classification.</title>
        <authorList>
            <person name="Goeker M."/>
        </authorList>
    </citation>
    <scope>NUCLEOTIDE SEQUENCE [LARGE SCALE GENOMIC DNA]</scope>
    <source>
        <strain evidence="2 3">DSM 1400</strain>
    </source>
</reference>
<sequence length="124" mass="13284">MESKIKFSCVGEGVLRGVILTLICLLVYTLACTFGQGVIKEGHFNIMFLIITLISVLYGAGVAAKKAGENGWIIGMCVGIFYILIIYIISLLAGRTFGFGLKDISRILLCVFAGTLSGMLGINL</sequence>
<name>A0ABU0JU63_HATLI</name>
<feature type="transmembrane region" description="Helical" evidence="1">
    <location>
        <begin position="46"/>
        <end position="64"/>
    </location>
</feature>
<dbReference type="Proteomes" id="UP001224418">
    <property type="component" value="Unassembled WGS sequence"/>
</dbReference>
<dbReference type="EMBL" id="JAUSWN010000010">
    <property type="protein sequence ID" value="MDQ0479678.1"/>
    <property type="molecule type" value="Genomic_DNA"/>
</dbReference>
<comment type="caution">
    <text evidence="2">The sequence shown here is derived from an EMBL/GenBank/DDBJ whole genome shotgun (WGS) entry which is preliminary data.</text>
</comment>
<accession>A0ABU0JU63</accession>
<keyword evidence="3" id="KW-1185">Reference proteome</keyword>
<keyword evidence="1" id="KW-0812">Transmembrane</keyword>
<dbReference type="Pfam" id="PF12670">
    <property type="entry name" value="DUF3792"/>
    <property type="match status" value="1"/>
</dbReference>
<feature type="transmembrane region" description="Helical" evidence="1">
    <location>
        <begin position="14"/>
        <end position="34"/>
    </location>
</feature>
<feature type="transmembrane region" description="Helical" evidence="1">
    <location>
        <begin position="70"/>
        <end position="92"/>
    </location>
</feature>
<keyword evidence="1" id="KW-0472">Membrane</keyword>
<keyword evidence="1" id="KW-1133">Transmembrane helix</keyword>
<dbReference type="NCBIfam" id="TIGR04086">
    <property type="entry name" value="TIGR04086_membr"/>
    <property type="match status" value="1"/>
</dbReference>
<gene>
    <name evidence="2" type="ORF">QOZ93_001419</name>
</gene>
<feature type="transmembrane region" description="Helical" evidence="1">
    <location>
        <begin position="104"/>
        <end position="122"/>
    </location>
</feature>
<protein>
    <submittedName>
        <fullName evidence="2">Membrane protein (TIGR04086 family)</fullName>
    </submittedName>
</protein>
<evidence type="ECO:0000256" key="1">
    <source>
        <dbReference type="SAM" id="Phobius"/>
    </source>
</evidence>
<dbReference type="InterPro" id="IPR023804">
    <property type="entry name" value="DUF3792_TM"/>
</dbReference>
<evidence type="ECO:0000313" key="3">
    <source>
        <dbReference type="Proteomes" id="UP001224418"/>
    </source>
</evidence>
<dbReference type="RefSeq" id="WP_307355669.1">
    <property type="nucleotide sequence ID" value="NZ_BAAACJ010000005.1"/>
</dbReference>